<accession>A0ACB8RT78</accession>
<comment type="caution">
    <text evidence="1">The sequence shown here is derived from an EMBL/GenBank/DDBJ whole genome shotgun (WGS) entry which is preliminary data.</text>
</comment>
<keyword evidence="2" id="KW-1185">Reference proteome</keyword>
<evidence type="ECO:0000313" key="2">
    <source>
        <dbReference type="Proteomes" id="UP000814033"/>
    </source>
</evidence>
<protein>
    <submittedName>
        <fullName evidence="1">Uncharacterized protein</fullName>
    </submittedName>
</protein>
<reference evidence="1" key="2">
    <citation type="journal article" date="2022" name="New Phytol.">
        <title>Evolutionary transition to the ectomycorrhizal habit in the genomes of a hyperdiverse lineage of mushroom-forming fungi.</title>
        <authorList>
            <person name="Looney B."/>
            <person name="Miyauchi S."/>
            <person name="Morin E."/>
            <person name="Drula E."/>
            <person name="Courty P.E."/>
            <person name="Kohler A."/>
            <person name="Kuo A."/>
            <person name="LaButti K."/>
            <person name="Pangilinan J."/>
            <person name="Lipzen A."/>
            <person name="Riley R."/>
            <person name="Andreopoulos W."/>
            <person name="He G."/>
            <person name="Johnson J."/>
            <person name="Nolan M."/>
            <person name="Tritt A."/>
            <person name="Barry K.W."/>
            <person name="Grigoriev I.V."/>
            <person name="Nagy L.G."/>
            <person name="Hibbett D."/>
            <person name="Henrissat B."/>
            <person name="Matheny P.B."/>
            <person name="Labbe J."/>
            <person name="Martin F.M."/>
        </authorList>
    </citation>
    <scope>NUCLEOTIDE SEQUENCE</scope>
    <source>
        <strain evidence="1">FP105234-sp</strain>
    </source>
</reference>
<feature type="non-terminal residue" evidence="1">
    <location>
        <position position="1"/>
    </location>
</feature>
<dbReference type="Proteomes" id="UP000814033">
    <property type="component" value="Unassembled WGS sequence"/>
</dbReference>
<reference evidence="1" key="1">
    <citation type="submission" date="2021-02" db="EMBL/GenBank/DDBJ databases">
        <authorList>
            <consortium name="DOE Joint Genome Institute"/>
            <person name="Ahrendt S."/>
            <person name="Looney B.P."/>
            <person name="Miyauchi S."/>
            <person name="Morin E."/>
            <person name="Drula E."/>
            <person name="Courty P.E."/>
            <person name="Chicoki N."/>
            <person name="Fauchery L."/>
            <person name="Kohler A."/>
            <person name="Kuo A."/>
            <person name="Labutti K."/>
            <person name="Pangilinan J."/>
            <person name="Lipzen A."/>
            <person name="Riley R."/>
            <person name="Andreopoulos W."/>
            <person name="He G."/>
            <person name="Johnson J."/>
            <person name="Barry K.W."/>
            <person name="Grigoriev I.V."/>
            <person name="Nagy L."/>
            <person name="Hibbett D."/>
            <person name="Henrissat B."/>
            <person name="Matheny P.B."/>
            <person name="Labbe J."/>
            <person name="Martin F."/>
        </authorList>
    </citation>
    <scope>NUCLEOTIDE SEQUENCE</scope>
    <source>
        <strain evidence="1">FP105234-sp</strain>
    </source>
</reference>
<gene>
    <name evidence="1" type="ORF">FA95DRAFT_1572661</name>
</gene>
<name>A0ACB8RT78_9AGAM</name>
<proteinExistence type="predicted"/>
<organism evidence="1 2">
    <name type="scientific">Auriscalpium vulgare</name>
    <dbReference type="NCBI Taxonomy" id="40419"/>
    <lineage>
        <taxon>Eukaryota</taxon>
        <taxon>Fungi</taxon>
        <taxon>Dikarya</taxon>
        <taxon>Basidiomycota</taxon>
        <taxon>Agaricomycotina</taxon>
        <taxon>Agaricomycetes</taxon>
        <taxon>Russulales</taxon>
        <taxon>Auriscalpiaceae</taxon>
        <taxon>Auriscalpium</taxon>
    </lineage>
</organism>
<evidence type="ECO:0000313" key="1">
    <source>
        <dbReference type="EMBL" id="KAI0047170.1"/>
    </source>
</evidence>
<dbReference type="EMBL" id="MU275909">
    <property type="protein sequence ID" value="KAI0047170.1"/>
    <property type="molecule type" value="Genomic_DNA"/>
</dbReference>
<sequence>PLGTGLLGGGAVAALDHFFKGGSASSRAFEFTSANGFDHGPERITPDELAALARRSVVGSLLGATEDSLGTVLKTSAAGGLASGAVAAAGGALEHLFGDKGSSSKRASAEVEESLAHIIQGFGGGNGREPTPRSVVGKLLGATEDSLGTVLKTSAAGGLASGAVAAAGGALEHLFGNKDASSKRELEERLNLGPIEKGLIGTVTSLGVSGAASDLLGKVFGNKDSRDVTPEQALAAIILSGRSFNELD</sequence>